<dbReference type="Pfam" id="PF08513">
    <property type="entry name" value="LisH"/>
    <property type="match status" value="1"/>
</dbReference>
<sequence>MATPFQHGGSSGYIGDSISSTGLPATAGQRRSSYASVVSGAAALPRPQRAGAVSHLLNPSNDSDMPSLYYSNVFAGTRSSRFHVAAARAGVDHPGDEGGPPWPPRLGANFPWFSRAYDLYMYGDGSSFGAGSDDGFGNPTPNGGLSFLSPSYLRGSVYLQKLEDAHKARLLAEREGHIAKTQAGARLASSGNTHLLQTSKLPPGSHRGVAFELVEKPLTPEDDDVTTPLPSRWNKDDKDAVLEVIGDGFEVKYTGRSSSDHEACAIRADHYMSSQCGVYYFEITILNKRKEDTTIGIGFSGRSVALQRAPGWEPESWGYHGDDGHCFASQNVGKSYGPKFGPGDTVGCLLNFRLGQALFTKNGVQLEVAFRDAAFKDPKTRLYPTVGLKKPGDHVLANFGQVPFQFDIDGYMKRQQQMISEGIRSADTSKLAPPLNETELIQQLVLQFLQHDGYVETARAFAEEIHAEKQALSLDPADVIEGINIKDDEDANNRQSIRRAILEGDIDQALEYTKTYYPSVLTDNEQVYFRLRCRKFIEMIRKEAELNLLLEKKGLSRSFRPSAGGEDDEEMFEAGLGSGNGEDEMDTEDGVDMAGVSKLSQEALAYGQELRTEFRNDPRREVSKYLDEIFTLIAYSNPLRVKEVAHLLDRAGRATVAEELNSAILMSLGKSSRAALENMYAQTCVLLEDLREGGGDGAFVTVQGVIDEIPKPTIL</sequence>
<dbReference type="InterPro" id="IPR013144">
    <property type="entry name" value="CRA_dom"/>
</dbReference>
<evidence type="ECO:0008006" key="6">
    <source>
        <dbReference type="Google" id="ProtNLM"/>
    </source>
</evidence>
<dbReference type="InterPro" id="IPR006594">
    <property type="entry name" value="LisH"/>
</dbReference>
<reference evidence="4" key="2">
    <citation type="submission" date="2023-06" db="EMBL/GenBank/DDBJ databases">
        <authorList>
            <consortium name="Lawrence Berkeley National Laboratory"/>
            <person name="Haridas S."/>
            <person name="Hensen N."/>
            <person name="Bonometti L."/>
            <person name="Westerberg I."/>
            <person name="Brannstrom I.O."/>
            <person name="Guillou S."/>
            <person name="Cros-Aarteil S."/>
            <person name="Calhoun S."/>
            <person name="Kuo A."/>
            <person name="Mondo S."/>
            <person name="Pangilinan J."/>
            <person name="Riley R."/>
            <person name="Labutti K."/>
            <person name="Andreopoulos B."/>
            <person name="Lipzen A."/>
            <person name="Chen C."/>
            <person name="Yanf M."/>
            <person name="Daum C."/>
            <person name="Ng V."/>
            <person name="Clum A."/>
            <person name="Steindorff A."/>
            <person name="Ohm R."/>
            <person name="Martin F."/>
            <person name="Silar P."/>
            <person name="Natvig D."/>
            <person name="Lalanne C."/>
            <person name="Gautier V."/>
            <person name="Ament-Velasquez S.L."/>
            <person name="Kruys A."/>
            <person name="Hutchinson M.I."/>
            <person name="Powell A.J."/>
            <person name="Barry K."/>
            <person name="Miller A.N."/>
            <person name="Grigoriev I.V."/>
            <person name="Debuchy R."/>
            <person name="Gladieux P."/>
            <person name="Thoren M.H."/>
            <person name="Johannesson H."/>
        </authorList>
    </citation>
    <scope>NUCLEOTIDE SEQUENCE</scope>
    <source>
        <strain evidence="4">CBS 314.62</strain>
    </source>
</reference>
<accession>A0AAE0X5J1</accession>
<name>A0AAE0X5J1_9PEZI</name>
<comment type="function">
    <text evidence="1">Involved in the proteasome-dependent degradation of fructose-1,6-bisphosphatase.</text>
</comment>
<evidence type="ECO:0000259" key="3">
    <source>
        <dbReference type="PROSITE" id="PS50897"/>
    </source>
</evidence>
<feature type="domain" description="B30.2/SPRY" evidence="2">
    <location>
        <begin position="211"/>
        <end position="404"/>
    </location>
</feature>
<dbReference type="InterPro" id="IPR006595">
    <property type="entry name" value="CTLH_C"/>
</dbReference>
<feature type="domain" description="CTLH" evidence="3">
    <location>
        <begin position="490"/>
        <end position="547"/>
    </location>
</feature>
<evidence type="ECO:0000259" key="2">
    <source>
        <dbReference type="PROSITE" id="PS50188"/>
    </source>
</evidence>
<dbReference type="PROSITE" id="PS50896">
    <property type="entry name" value="LISH"/>
    <property type="match status" value="1"/>
</dbReference>
<dbReference type="Proteomes" id="UP001270362">
    <property type="component" value="Unassembled WGS sequence"/>
</dbReference>
<protein>
    <recommendedName>
        <fullName evidence="6">Protein SSH4</fullName>
    </recommendedName>
</protein>
<reference evidence="4" key="1">
    <citation type="journal article" date="2023" name="Mol. Phylogenet. Evol.">
        <title>Genome-scale phylogeny and comparative genomics of the fungal order Sordariales.</title>
        <authorList>
            <person name="Hensen N."/>
            <person name="Bonometti L."/>
            <person name="Westerberg I."/>
            <person name="Brannstrom I.O."/>
            <person name="Guillou S."/>
            <person name="Cros-Aarteil S."/>
            <person name="Calhoun S."/>
            <person name="Haridas S."/>
            <person name="Kuo A."/>
            <person name="Mondo S."/>
            <person name="Pangilinan J."/>
            <person name="Riley R."/>
            <person name="LaButti K."/>
            <person name="Andreopoulos B."/>
            <person name="Lipzen A."/>
            <person name="Chen C."/>
            <person name="Yan M."/>
            <person name="Daum C."/>
            <person name="Ng V."/>
            <person name="Clum A."/>
            <person name="Steindorff A."/>
            <person name="Ohm R.A."/>
            <person name="Martin F."/>
            <person name="Silar P."/>
            <person name="Natvig D.O."/>
            <person name="Lalanne C."/>
            <person name="Gautier V."/>
            <person name="Ament-Velasquez S.L."/>
            <person name="Kruys A."/>
            <person name="Hutchinson M.I."/>
            <person name="Powell A.J."/>
            <person name="Barry K."/>
            <person name="Miller A.N."/>
            <person name="Grigoriev I.V."/>
            <person name="Debuchy R."/>
            <person name="Gladieux P."/>
            <person name="Hiltunen Thoren M."/>
            <person name="Johannesson H."/>
        </authorList>
    </citation>
    <scope>NUCLEOTIDE SEQUENCE</scope>
    <source>
        <strain evidence="4">CBS 314.62</strain>
    </source>
</reference>
<dbReference type="InterPro" id="IPR001870">
    <property type="entry name" value="B30.2/SPRY"/>
</dbReference>
<evidence type="ECO:0000313" key="4">
    <source>
        <dbReference type="EMBL" id="KAK3685451.1"/>
    </source>
</evidence>
<dbReference type="InterPro" id="IPR024964">
    <property type="entry name" value="CTLH/CRA"/>
</dbReference>
<dbReference type="SMART" id="SM00757">
    <property type="entry name" value="CRA"/>
    <property type="match status" value="1"/>
</dbReference>
<evidence type="ECO:0000256" key="1">
    <source>
        <dbReference type="ARBA" id="ARBA00002343"/>
    </source>
</evidence>
<keyword evidence="5" id="KW-1185">Reference proteome</keyword>
<dbReference type="InterPro" id="IPR050618">
    <property type="entry name" value="Ubq-SigPath_Reg"/>
</dbReference>
<dbReference type="PROSITE" id="PS50188">
    <property type="entry name" value="B302_SPRY"/>
    <property type="match status" value="1"/>
</dbReference>
<dbReference type="SUPFAM" id="SSF49899">
    <property type="entry name" value="Concanavalin A-like lectins/glucanases"/>
    <property type="match status" value="1"/>
</dbReference>
<organism evidence="4 5">
    <name type="scientific">Podospora appendiculata</name>
    <dbReference type="NCBI Taxonomy" id="314037"/>
    <lineage>
        <taxon>Eukaryota</taxon>
        <taxon>Fungi</taxon>
        <taxon>Dikarya</taxon>
        <taxon>Ascomycota</taxon>
        <taxon>Pezizomycotina</taxon>
        <taxon>Sordariomycetes</taxon>
        <taxon>Sordariomycetidae</taxon>
        <taxon>Sordariales</taxon>
        <taxon>Podosporaceae</taxon>
        <taxon>Podospora</taxon>
    </lineage>
</organism>
<dbReference type="PROSITE" id="PS50897">
    <property type="entry name" value="CTLH"/>
    <property type="match status" value="1"/>
</dbReference>
<dbReference type="SMART" id="SM00668">
    <property type="entry name" value="CTLH"/>
    <property type="match status" value="1"/>
</dbReference>
<dbReference type="InterPro" id="IPR035782">
    <property type="entry name" value="SPRY_RanBP9/10"/>
</dbReference>
<dbReference type="InterPro" id="IPR043136">
    <property type="entry name" value="B30.2/SPRY_sf"/>
</dbReference>
<evidence type="ECO:0000313" key="5">
    <source>
        <dbReference type="Proteomes" id="UP001270362"/>
    </source>
</evidence>
<dbReference type="EMBL" id="JAULSO010000003">
    <property type="protein sequence ID" value="KAK3685451.1"/>
    <property type="molecule type" value="Genomic_DNA"/>
</dbReference>
<dbReference type="PANTHER" id="PTHR12864">
    <property type="entry name" value="RAN BINDING PROTEIN 9-RELATED"/>
    <property type="match status" value="1"/>
</dbReference>
<dbReference type="SMART" id="SM00667">
    <property type="entry name" value="LisH"/>
    <property type="match status" value="1"/>
</dbReference>
<dbReference type="SMART" id="SM00449">
    <property type="entry name" value="SPRY"/>
    <property type="match status" value="1"/>
</dbReference>
<dbReference type="Gene3D" id="2.60.120.920">
    <property type="match status" value="1"/>
</dbReference>
<gene>
    <name evidence="4" type="ORF">B0T22DRAFT_482420</name>
</gene>
<dbReference type="AlphaFoldDB" id="A0AAE0X5J1"/>
<dbReference type="CDD" id="cd12909">
    <property type="entry name" value="SPRY_RanBP9_10"/>
    <property type="match status" value="1"/>
</dbReference>
<dbReference type="Pfam" id="PF00622">
    <property type="entry name" value="SPRY"/>
    <property type="match status" value="1"/>
</dbReference>
<dbReference type="Pfam" id="PF10607">
    <property type="entry name" value="CTLH"/>
    <property type="match status" value="1"/>
</dbReference>
<comment type="caution">
    <text evidence="4">The sequence shown here is derived from an EMBL/GenBank/DDBJ whole genome shotgun (WGS) entry which is preliminary data.</text>
</comment>
<dbReference type="InterPro" id="IPR003877">
    <property type="entry name" value="SPRY_dom"/>
</dbReference>
<dbReference type="InterPro" id="IPR013320">
    <property type="entry name" value="ConA-like_dom_sf"/>
</dbReference>
<proteinExistence type="predicted"/>